<keyword evidence="3" id="KW-0964">Secreted</keyword>
<gene>
    <name evidence="13" type="primary">ADM</name>
</gene>
<dbReference type="GO" id="GO:0005179">
    <property type="term" value="F:hormone activity"/>
    <property type="evidence" value="ECO:0007669"/>
    <property type="project" value="UniProtKB-KW"/>
</dbReference>
<reference evidence="13" key="2">
    <citation type="submission" date="2025-09" db="UniProtKB">
        <authorList>
            <consortium name="Ensembl"/>
        </authorList>
    </citation>
    <scope>IDENTIFICATION</scope>
</reference>
<comment type="function">
    <text evidence="10">ADM function is mediated by the CALCRL-RAMP2 and CALCRL-RAMP3 receptor complexes with ADM showing the highest potency for the CALCRL-RAMP2 complex.</text>
</comment>
<evidence type="ECO:0000256" key="6">
    <source>
        <dbReference type="ARBA" id="ARBA00022729"/>
    </source>
</evidence>
<evidence type="ECO:0000256" key="10">
    <source>
        <dbReference type="ARBA" id="ARBA00049577"/>
    </source>
</evidence>
<dbReference type="GO" id="GO:0003073">
    <property type="term" value="P:regulation of systemic arterial blood pressure"/>
    <property type="evidence" value="ECO:0007669"/>
    <property type="project" value="TreeGrafter"/>
</dbReference>
<protein>
    <recommendedName>
        <fullName evidence="9">Pro-adrenomedullin</fullName>
    </recommendedName>
</protein>
<evidence type="ECO:0000313" key="13">
    <source>
        <dbReference type="Ensembl" id="ENSZALP00000011998.1"/>
    </source>
</evidence>
<evidence type="ECO:0000256" key="2">
    <source>
        <dbReference type="ARBA" id="ARBA00010575"/>
    </source>
</evidence>
<feature type="region of interest" description="Disordered" evidence="12">
    <location>
        <begin position="209"/>
        <end position="261"/>
    </location>
</feature>
<dbReference type="PANTHER" id="PTHR23414:SF3">
    <property type="entry name" value="PRO-ADRENOMEDULLIN"/>
    <property type="match status" value="1"/>
</dbReference>
<dbReference type="GO" id="GO:0007189">
    <property type="term" value="P:adenylate cyclase-activating G protein-coupled receptor signaling pathway"/>
    <property type="evidence" value="ECO:0007669"/>
    <property type="project" value="TreeGrafter"/>
</dbReference>
<evidence type="ECO:0000313" key="14">
    <source>
        <dbReference type="Proteomes" id="UP000694413"/>
    </source>
</evidence>
<evidence type="ECO:0000256" key="3">
    <source>
        <dbReference type="ARBA" id="ARBA00022525"/>
    </source>
</evidence>
<dbReference type="Ensembl" id="ENSZALT00000016547.1">
    <property type="protein sequence ID" value="ENSZALP00000011998.1"/>
    <property type="gene ID" value="ENSZALG00000010107.1"/>
</dbReference>
<dbReference type="PANTHER" id="PTHR23414">
    <property type="entry name" value="ADRENOMEDULLIN, ADM"/>
    <property type="match status" value="1"/>
</dbReference>
<feature type="disulfide bond" evidence="11">
    <location>
        <begin position="188"/>
        <end position="193"/>
    </location>
</feature>
<evidence type="ECO:0000256" key="8">
    <source>
        <dbReference type="ARBA" id="ARBA00023157"/>
    </source>
</evidence>
<sequence length="261" mass="29546">MWGWGVPRESSPSHAKVHPLLSALYKSKQRSAELGSDYFTHTHTHTKEEFSLLRKPCKLGSLLQKHLSQWIILTVSRSPARMKLVHVALLYLGSVTFFGVDAARVDVATEFKRKWTKWALSRAKRDVKPAGLVRGLGAAADVLPLIRTQDVKEDSRVSPPSNREDAHIRVKRYRQSINRFPHFQTKACRFGTCTVHWLVDELHRAAVNDRNDAAPPNKISPQGYGRRRRSLPEPRSPARSPSSGRRPRTRRAQPLAAFLGV</sequence>
<evidence type="ECO:0000256" key="11">
    <source>
        <dbReference type="PIRSR" id="PIRSR621116-50"/>
    </source>
</evidence>
<keyword evidence="7" id="KW-0027">Amidation</keyword>
<evidence type="ECO:0000256" key="5">
    <source>
        <dbReference type="ARBA" id="ARBA00022702"/>
    </source>
</evidence>
<evidence type="ECO:0000256" key="9">
    <source>
        <dbReference type="ARBA" id="ARBA00023472"/>
    </source>
</evidence>
<evidence type="ECO:0000256" key="12">
    <source>
        <dbReference type="SAM" id="MobiDB-lite"/>
    </source>
</evidence>
<dbReference type="PRINTS" id="PR00801">
    <property type="entry name" value="ADRENOMEDULN"/>
</dbReference>
<dbReference type="GO" id="GO:0010460">
    <property type="term" value="P:positive regulation of heart rate"/>
    <property type="evidence" value="ECO:0007669"/>
    <property type="project" value="TreeGrafter"/>
</dbReference>
<dbReference type="Pfam" id="PF00214">
    <property type="entry name" value="Calc_CGRP_IAPP"/>
    <property type="match status" value="1"/>
</dbReference>
<dbReference type="InterPro" id="IPR051665">
    <property type="entry name" value="Adrenomedullin-reg_peptide"/>
</dbReference>
<keyword evidence="4" id="KW-0165">Cleavage on pair of basic residues</keyword>
<dbReference type="InterPro" id="IPR021116">
    <property type="entry name" value="Calcitonin/adrenomedullin"/>
</dbReference>
<organism evidence="13 14">
    <name type="scientific">Zonotrichia albicollis</name>
    <name type="common">White-throated sparrow</name>
    <name type="synonym">Fringilla albicollis</name>
    <dbReference type="NCBI Taxonomy" id="44394"/>
    <lineage>
        <taxon>Eukaryota</taxon>
        <taxon>Metazoa</taxon>
        <taxon>Chordata</taxon>
        <taxon>Craniata</taxon>
        <taxon>Vertebrata</taxon>
        <taxon>Euteleostomi</taxon>
        <taxon>Archelosauria</taxon>
        <taxon>Archosauria</taxon>
        <taxon>Dinosauria</taxon>
        <taxon>Saurischia</taxon>
        <taxon>Theropoda</taxon>
        <taxon>Coelurosauria</taxon>
        <taxon>Aves</taxon>
        <taxon>Neognathae</taxon>
        <taxon>Neoaves</taxon>
        <taxon>Telluraves</taxon>
        <taxon>Australaves</taxon>
        <taxon>Passeriformes</taxon>
        <taxon>Passerellidae</taxon>
        <taxon>Zonotrichia</taxon>
    </lineage>
</organism>
<dbReference type="GO" id="GO:0031700">
    <property type="term" value="F:adrenomedullin receptor binding"/>
    <property type="evidence" value="ECO:0007669"/>
    <property type="project" value="TreeGrafter"/>
</dbReference>
<keyword evidence="6" id="KW-0732">Signal</keyword>
<keyword evidence="5" id="KW-0372">Hormone</keyword>
<proteinExistence type="inferred from homology"/>
<evidence type="ECO:0000256" key="7">
    <source>
        <dbReference type="ARBA" id="ARBA00022815"/>
    </source>
</evidence>
<comment type="subcellular location">
    <subcellularLocation>
        <location evidence="1">Secreted</location>
    </subcellularLocation>
</comment>
<name>A0A8D2MVD3_ZONAL</name>
<dbReference type="InterPro" id="IPR001710">
    <property type="entry name" value="Pro-ADM"/>
</dbReference>
<dbReference type="GO" id="GO:0005615">
    <property type="term" value="C:extracellular space"/>
    <property type="evidence" value="ECO:0007669"/>
    <property type="project" value="TreeGrafter"/>
</dbReference>
<reference evidence="13" key="1">
    <citation type="submission" date="2025-08" db="UniProtKB">
        <authorList>
            <consortium name="Ensembl"/>
        </authorList>
    </citation>
    <scope>IDENTIFICATION</scope>
</reference>
<keyword evidence="8 11" id="KW-1015">Disulfide bond</keyword>
<dbReference type="GO" id="GO:1990410">
    <property type="term" value="P:adrenomedullin receptor signaling pathway"/>
    <property type="evidence" value="ECO:0007669"/>
    <property type="project" value="TreeGrafter"/>
</dbReference>
<dbReference type="Proteomes" id="UP000694413">
    <property type="component" value="Unassembled WGS sequence"/>
</dbReference>
<accession>A0A8D2MVD3</accession>
<comment type="similarity">
    <text evidence="2">Belongs to the adrenomedullin family.</text>
</comment>
<keyword evidence="14" id="KW-1185">Reference proteome</keyword>
<evidence type="ECO:0000256" key="4">
    <source>
        <dbReference type="ARBA" id="ARBA00022685"/>
    </source>
</evidence>
<evidence type="ECO:0000256" key="1">
    <source>
        <dbReference type="ARBA" id="ARBA00004613"/>
    </source>
</evidence>
<dbReference type="AlphaFoldDB" id="A0A8D2MVD3"/>